<dbReference type="Gene3D" id="3.90.1140.10">
    <property type="entry name" value="Cyclic phosphodiesterase"/>
    <property type="match status" value="1"/>
</dbReference>
<keyword evidence="2" id="KW-1185">Reference proteome</keyword>
<accession>A0ABP4Q4E0</accession>
<evidence type="ECO:0000313" key="1">
    <source>
        <dbReference type="EMBL" id="GAA1600442.1"/>
    </source>
</evidence>
<proteinExistence type="predicted"/>
<gene>
    <name evidence="1" type="ORF">GCM10009789_63380</name>
</gene>
<protein>
    <recommendedName>
        <fullName evidence="3">2'-5' RNA ligase</fullName>
    </recommendedName>
</protein>
<evidence type="ECO:0000313" key="2">
    <source>
        <dbReference type="Proteomes" id="UP001500393"/>
    </source>
</evidence>
<dbReference type="Pfam" id="PF13563">
    <property type="entry name" value="2_5_RNA_ligase2"/>
    <property type="match status" value="1"/>
</dbReference>
<name>A0ABP4Q4E0_9ACTN</name>
<dbReference type="InterPro" id="IPR009097">
    <property type="entry name" value="Cyclic_Pdiesterase"/>
</dbReference>
<reference evidence="2" key="1">
    <citation type="journal article" date="2019" name="Int. J. Syst. Evol. Microbiol.">
        <title>The Global Catalogue of Microorganisms (GCM) 10K type strain sequencing project: providing services to taxonomists for standard genome sequencing and annotation.</title>
        <authorList>
            <consortium name="The Broad Institute Genomics Platform"/>
            <consortium name="The Broad Institute Genome Sequencing Center for Infectious Disease"/>
            <person name="Wu L."/>
            <person name="Ma J."/>
        </authorList>
    </citation>
    <scope>NUCLEOTIDE SEQUENCE [LARGE SCALE GENOMIC DNA]</scope>
    <source>
        <strain evidence="2">JCM 14969</strain>
    </source>
</reference>
<dbReference type="Proteomes" id="UP001500393">
    <property type="component" value="Unassembled WGS sequence"/>
</dbReference>
<sequence length="218" mass="24784">MRDKPEWMWRHATELRNHWWWRPGWQTGTRFYAFHLAVGSCEDLAGLVAQYQDAVQGIAGFDPIPREWLHITMQGLAFVDDISAEDLASVVKTTRAALREVEPFTLIFSRPLIRPEALVLVPEDVQPLNDLRDIVRSAVGKALGQGVIDLGTTDFQPHVSFAYVNADQPAAEALTALEGVESTATSFHVDEVPLIEMHRDNRMYEWRKVESFRLAESR</sequence>
<evidence type="ECO:0008006" key="3">
    <source>
        <dbReference type="Google" id="ProtNLM"/>
    </source>
</evidence>
<organism evidence="1 2">
    <name type="scientific">Kribbella sancticallisti</name>
    <dbReference type="NCBI Taxonomy" id="460087"/>
    <lineage>
        <taxon>Bacteria</taxon>
        <taxon>Bacillati</taxon>
        <taxon>Actinomycetota</taxon>
        <taxon>Actinomycetes</taxon>
        <taxon>Propionibacteriales</taxon>
        <taxon>Kribbellaceae</taxon>
        <taxon>Kribbella</taxon>
    </lineage>
</organism>
<dbReference type="SUPFAM" id="SSF55144">
    <property type="entry name" value="LigT-like"/>
    <property type="match status" value="1"/>
</dbReference>
<dbReference type="EMBL" id="BAAAOS010000048">
    <property type="protein sequence ID" value="GAA1600442.1"/>
    <property type="molecule type" value="Genomic_DNA"/>
</dbReference>
<dbReference type="RefSeq" id="WP_344220394.1">
    <property type="nucleotide sequence ID" value="NZ_BAAAOS010000048.1"/>
</dbReference>
<comment type="caution">
    <text evidence="1">The sequence shown here is derived from an EMBL/GenBank/DDBJ whole genome shotgun (WGS) entry which is preliminary data.</text>
</comment>